<evidence type="ECO:0000256" key="3">
    <source>
        <dbReference type="ARBA" id="ARBA00022485"/>
    </source>
</evidence>
<dbReference type="Proteomes" id="UP001597399">
    <property type="component" value="Unassembled WGS sequence"/>
</dbReference>
<dbReference type="NCBIfam" id="TIGR02494">
    <property type="entry name" value="PFLE_PFLC"/>
    <property type="match status" value="1"/>
</dbReference>
<dbReference type="SFLD" id="SFLDS00029">
    <property type="entry name" value="Radical_SAM"/>
    <property type="match status" value="1"/>
</dbReference>
<dbReference type="GO" id="GO:0016491">
    <property type="term" value="F:oxidoreductase activity"/>
    <property type="evidence" value="ECO:0007669"/>
    <property type="project" value="UniProtKB-KW"/>
</dbReference>
<dbReference type="PANTHER" id="PTHR30352">
    <property type="entry name" value="PYRUVATE FORMATE-LYASE-ACTIVATING ENZYME"/>
    <property type="match status" value="1"/>
</dbReference>
<organism evidence="10 11">
    <name type="scientific">Sporolactobacillus shoreicorticis</name>
    <dbReference type="NCBI Taxonomy" id="1923877"/>
    <lineage>
        <taxon>Bacteria</taxon>
        <taxon>Bacillati</taxon>
        <taxon>Bacillota</taxon>
        <taxon>Bacilli</taxon>
        <taxon>Bacillales</taxon>
        <taxon>Sporolactobacillaceae</taxon>
        <taxon>Sporolactobacillus</taxon>
    </lineage>
</organism>
<evidence type="ECO:0000256" key="1">
    <source>
        <dbReference type="ARBA" id="ARBA00001966"/>
    </source>
</evidence>
<dbReference type="Pfam" id="PF04055">
    <property type="entry name" value="Radical_SAM"/>
    <property type="match status" value="1"/>
</dbReference>
<keyword evidence="6 10" id="KW-0560">Oxidoreductase</keyword>
<keyword evidence="3" id="KW-0004">4Fe-4S</keyword>
<evidence type="ECO:0000256" key="2">
    <source>
        <dbReference type="ARBA" id="ARBA00009777"/>
    </source>
</evidence>
<dbReference type="EMBL" id="JBHUMQ010000001">
    <property type="protein sequence ID" value="MFD2692205.1"/>
    <property type="molecule type" value="Genomic_DNA"/>
</dbReference>
<dbReference type="SFLD" id="SFLDG01066">
    <property type="entry name" value="organic_radical-activating_enz"/>
    <property type="match status" value="1"/>
</dbReference>
<evidence type="ECO:0000313" key="10">
    <source>
        <dbReference type="EMBL" id="MFD2692205.1"/>
    </source>
</evidence>
<proteinExistence type="inferred from homology"/>
<dbReference type="PIRSF" id="PIRSF000371">
    <property type="entry name" value="PFL_act_enz"/>
    <property type="match status" value="1"/>
</dbReference>
<evidence type="ECO:0000256" key="6">
    <source>
        <dbReference type="ARBA" id="ARBA00023002"/>
    </source>
</evidence>
<sequence>MKTFTNNKTRHSKGLIFNIQKFSLNDGPGIRTVIFFKGCPLRCPWCANPESQRACPEKMYDHVNGNTTVVGEFKSIAEIIKMILQDRDYYEESNGGVTFSGGEVLNQAPFAIELAKVIKNEGIHLVCETTGFSKPAVFQEFMKYMDLIFYDVKHWDSEKHRAITGVDNEIIIHNLESALTTQKKLIVRIPIIPCFNDTLSDAAHFSQLFKRIGVTKVELLPFHQFGLNKYAELGRKYEMKDVRQLHAKDLQDYKKVLNEAGITVKLNGAF</sequence>
<dbReference type="PANTHER" id="PTHR30352:SF4">
    <property type="entry name" value="PYRUVATE FORMATE-LYASE 2-ACTIVATING ENZYME"/>
    <property type="match status" value="1"/>
</dbReference>
<comment type="similarity">
    <text evidence="2">Belongs to the organic radical-activating enzymes family.</text>
</comment>
<feature type="domain" description="Radical SAM core" evidence="9">
    <location>
        <begin position="25"/>
        <end position="263"/>
    </location>
</feature>
<dbReference type="PROSITE" id="PS51918">
    <property type="entry name" value="RADICAL_SAM"/>
    <property type="match status" value="1"/>
</dbReference>
<dbReference type="EC" id="1.97.1.-" evidence="10"/>
<keyword evidence="4" id="KW-0949">S-adenosyl-L-methionine</keyword>
<accession>A0ABW5RYB5</accession>
<dbReference type="InterPro" id="IPR001989">
    <property type="entry name" value="Radical_activat_CS"/>
</dbReference>
<gene>
    <name evidence="10" type="ORF">ACFSUE_00890</name>
</gene>
<evidence type="ECO:0000313" key="11">
    <source>
        <dbReference type="Proteomes" id="UP001597399"/>
    </source>
</evidence>
<dbReference type="InterPro" id="IPR012839">
    <property type="entry name" value="Organic_radical_activase"/>
</dbReference>
<dbReference type="InterPro" id="IPR034457">
    <property type="entry name" value="Organic_radical-activating"/>
</dbReference>
<name>A0ABW5RYB5_9BACL</name>
<dbReference type="Gene3D" id="3.20.20.70">
    <property type="entry name" value="Aldolase class I"/>
    <property type="match status" value="1"/>
</dbReference>
<evidence type="ECO:0000256" key="5">
    <source>
        <dbReference type="ARBA" id="ARBA00022723"/>
    </source>
</evidence>
<evidence type="ECO:0000256" key="7">
    <source>
        <dbReference type="ARBA" id="ARBA00023004"/>
    </source>
</evidence>
<evidence type="ECO:0000259" key="9">
    <source>
        <dbReference type="PROSITE" id="PS51918"/>
    </source>
</evidence>
<dbReference type="SUPFAM" id="SSF102114">
    <property type="entry name" value="Radical SAM enzymes"/>
    <property type="match status" value="1"/>
</dbReference>
<dbReference type="InterPro" id="IPR058240">
    <property type="entry name" value="rSAM_sf"/>
</dbReference>
<dbReference type="InterPro" id="IPR007197">
    <property type="entry name" value="rSAM"/>
</dbReference>
<keyword evidence="11" id="KW-1185">Reference proteome</keyword>
<comment type="cofactor">
    <cofactor evidence="1">
        <name>[4Fe-4S] cluster</name>
        <dbReference type="ChEBI" id="CHEBI:49883"/>
    </cofactor>
</comment>
<dbReference type="RefSeq" id="WP_253058748.1">
    <property type="nucleotide sequence ID" value="NZ_JAMXWM010000003.1"/>
</dbReference>
<dbReference type="InterPro" id="IPR013785">
    <property type="entry name" value="Aldolase_TIM"/>
</dbReference>
<dbReference type="CDD" id="cd01335">
    <property type="entry name" value="Radical_SAM"/>
    <property type="match status" value="1"/>
</dbReference>
<evidence type="ECO:0000256" key="4">
    <source>
        <dbReference type="ARBA" id="ARBA00022691"/>
    </source>
</evidence>
<protein>
    <submittedName>
        <fullName evidence="10">Glycyl-radical enzyme activating protein</fullName>
        <ecNumber evidence="10">1.97.1.-</ecNumber>
    </submittedName>
</protein>
<reference evidence="11" key="1">
    <citation type="journal article" date="2019" name="Int. J. Syst. Evol. Microbiol.">
        <title>The Global Catalogue of Microorganisms (GCM) 10K type strain sequencing project: providing services to taxonomists for standard genome sequencing and annotation.</title>
        <authorList>
            <consortium name="The Broad Institute Genomics Platform"/>
            <consortium name="The Broad Institute Genome Sequencing Center for Infectious Disease"/>
            <person name="Wu L."/>
            <person name="Ma J."/>
        </authorList>
    </citation>
    <scope>NUCLEOTIDE SEQUENCE [LARGE SCALE GENOMIC DNA]</scope>
    <source>
        <strain evidence="11">TISTR 2466</strain>
    </source>
</reference>
<evidence type="ECO:0000256" key="8">
    <source>
        <dbReference type="ARBA" id="ARBA00023014"/>
    </source>
</evidence>
<dbReference type="PROSITE" id="PS01087">
    <property type="entry name" value="RADICAL_ACTIVATING"/>
    <property type="match status" value="1"/>
</dbReference>
<keyword evidence="5" id="KW-0479">Metal-binding</keyword>
<comment type="caution">
    <text evidence="10">The sequence shown here is derived from an EMBL/GenBank/DDBJ whole genome shotgun (WGS) entry which is preliminary data.</text>
</comment>
<keyword evidence="8" id="KW-0411">Iron-sulfur</keyword>
<keyword evidence="7" id="KW-0408">Iron</keyword>